<dbReference type="InterPro" id="IPR015946">
    <property type="entry name" value="KH_dom-like_a/b"/>
</dbReference>
<dbReference type="SUPFAM" id="SSF82784">
    <property type="entry name" value="OsmC-like"/>
    <property type="match status" value="1"/>
</dbReference>
<dbReference type="EC" id="1.11.1.29" evidence="2"/>
<dbReference type="PANTHER" id="PTHR42830:SF1">
    <property type="entry name" value="OSMOTICALLY INDUCIBLE FAMILY PROTEIN"/>
    <property type="match status" value="1"/>
</dbReference>
<dbReference type="InterPro" id="IPR019904">
    <property type="entry name" value="Peroxiredoxin_OsmC"/>
</dbReference>
<proteinExistence type="predicted"/>
<gene>
    <name evidence="2" type="ORF">ACFPME_15735</name>
</gene>
<dbReference type="RefSeq" id="WP_377306604.1">
    <property type="nucleotide sequence ID" value="NZ_JBHSMK010000009.1"/>
</dbReference>
<reference evidence="3" key="1">
    <citation type="journal article" date="2019" name="Int. J. Syst. Evol. Microbiol.">
        <title>The Global Catalogue of Microorganisms (GCM) 10K type strain sequencing project: providing services to taxonomists for standard genome sequencing and annotation.</title>
        <authorList>
            <consortium name="The Broad Institute Genomics Platform"/>
            <consortium name="The Broad Institute Genome Sequencing Center for Infectious Disease"/>
            <person name="Wu L."/>
            <person name="Ma J."/>
        </authorList>
    </citation>
    <scope>NUCLEOTIDE SEQUENCE [LARGE SCALE GENOMIC DNA]</scope>
    <source>
        <strain evidence="3">JCM 17130</strain>
    </source>
</reference>
<name>A0ABW0JQD6_9GAMM</name>
<dbReference type="InterPro" id="IPR036102">
    <property type="entry name" value="OsmC/Ohrsf"/>
</dbReference>
<sequence length="141" mass="14495">MKKSASAHWSGGIKDGQGTISTDTGVLREAPYGFRSRFEDGPGTNPEELIGAAHAGCFSMALALGLGNAGLTADSIDTRAAVTLDKDGDGFSITSVHLDCRAKVPGADAATFEKIAQETKLGCPVSKVLKATITLDAALEN</sequence>
<feature type="region of interest" description="Disordered" evidence="1">
    <location>
        <begin position="1"/>
        <end position="20"/>
    </location>
</feature>
<comment type="caution">
    <text evidence="2">The sequence shown here is derived from an EMBL/GenBank/DDBJ whole genome shotgun (WGS) entry which is preliminary data.</text>
</comment>
<dbReference type="EMBL" id="JBHSMK010000009">
    <property type="protein sequence ID" value="MFC5438012.1"/>
    <property type="molecule type" value="Genomic_DNA"/>
</dbReference>
<dbReference type="PANTHER" id="PTHR42830">
    <property type="entry name" value="OSMOTICALLY INDUCIBLE FAMILY PROTEIN"/>
    <property type="match status" value="1"/>
</dbReference>
<dbReference type="InterPro" id="IPR003718">
    <property type="entry name" value="OsmC/Ohr_fam"/>
</dbReference>
<dbReference type="InterPro" id="IPR052707">
    <property type="entry name" value="OsmC_Ohr_Peroxiredoxin"/>
</dbReference>
<evidence type="ECO:0000313" key="2">
    <source>
        <dbReference type="EMBL" id="MFC5438012.1"/>
    </source>
</evidence>
<dbReference type="GO" id="GO:0004601">
    <property type="term" value="F:peroxidase activity"/>
    <property type="evidence" value="ECO:0007669"/>
    <property type="project" value="UniProtKB-KW"/>
</dbReference>
<keyword evidence="2" id="KW-0560">Oxidoreductase</keyword>
<dbReference type="NCBIfam" id="TIGR03562">
    <property type="entry name" value="osmo_induc_OsmC"/>
    <property type="match status" value="1"/>
</dbReference>
<dbReference type="Proteomes" id="UP001596013">
    <property type="component" value="Unassembled WGS sequence"/>
</dbReference>
<keyword evidence="2" id="KW-0575">Peroxidase</keyword>
<evidence type="ECO:0000313" key="3">
    <source>
        <dbReference type="Proteomes" id="UP001596013"/>
    </source>
</evidence>
<accession>A0ABW0JQD6</accession>
<evidence type="ECO:0000256" key="1">
    <source>
        <dbReference type="SAM" id="MobiDB-lite"/>
    </source>
</evidence>
<organism evidence="2 3">
    <name type="scientific">Rhodanobacter umsongensis</name>
    <dbReference type="NCBI Taxonomy" id="633153"/>
    <lineage>
        <taxon>Bacteria</taxon>
        <taxon>Pseudomonadati</taxon>
        <taxon>Pseudomonadota</taxon>
        <taxon>Gammaproteobacteria</taxon>
        <taxon>Lysobacterales</taxon>
        <taxon>Rhodanobacteraceae</taxon>
        <taxon>Rhodanobacter</taxon>
    </lineage>
</organism>
<keyword evidence="3" id="KW-1185">Reference proteome</keyword>
<dbReference type="Pfam" id="PF02566">
    <property type="entry name" value="OsmC"/>
    <property type="match status" value="1"/>
</dbReference>
<dbReference type="Gene3D" id="3.30.300.20">
    <property type="match status" value="1"/>
</dbReference>
<protein>
    <submittedName>
        <fullName evidence="2">OsmC family protein</fullName>
        <ecNumber evidence="2">1.11.1.29</ecNumber>
    </submittedName>
</protein>